<dbReference type="Gene3D" id="3.30.9.10">
    <property type="entry name" value="D-Amino Acid Oxidase, subunit A, domain 2"/>
    <property type="match status" value="1"/>
</dbReference>
<dbReference type="EC" id="1.1.5.3" evidence="3 7"/>
<dbReference type="AlphaFoldDB" id="A0A1R1PWV1"/>
<evidence type="ECO:0000256" key="3">
    <source>
        <dbReference type="ARBA" id="ARBA00013029"/>
    </source>
</evidence>
<name>A0A1R1PWV1_ZANCU</name>
<dbReference type="GO" id="GO:0005739">
    <property type="term" value="C:mitochondrion"/>
    <property type="evidence" value="ECO:0007669"/>
    <property type="project" value="TreeGrafter"/>
</dbReference>
<accession>A0A1R1PWV1</accession>
<dbReference type="InterPro" id="IPR038299">
    <property type="entry name" value="DAO_C_sf"/>
</dbReference>
<dbReference type="InterPro" id="IPR000447">
    <property type="entry name" value="G3P_DH_FAD-dep"/>
</dbReference>
<dbReference type="InterPro" id="IPR036188">
    <property type="entry name" value="FAD/NAD-bd_sf"/>
</dbReference>
<comment type="catalytic activity">
    <reaction evidence="7">
        <text>a quinone + sn-glycerol 3-phosphate = dihydroxyacetone phosphate + a quinol</text>
        <dbReference type="Rhea" id="RHEA:18977"/>
        <dbReference type="ChEBI" id="CHEBI:24646"/>
        <dbReference type="ChEBI" id="CHEBI:57597"/>
        <dbReference type="ChEBI" id="CHEBI:57642"/>
        <dbReference type="ChEBI" id="CHEBI:132124"/>
        <dbReference type="EC" id="1.1.5.3"/>
    </reaction>
</comment>
<dbReference type="Gene3D" id="3.50.50.60">
    <property type="entry name" value="FAD/NAD(P)-binding domain"/>
    <property type="match status" value="1"/>
</dbReference>
<keyword evidence="11" id="KW-1185">Reference proteome</keyword>
<evidence type="ECO:0000256" key="7">
    <source>
        <dbReference type="RuleBase" id="RU361217"/>
    </source>
</evidence>
<dbReference type="PANTHER" id="PTHR11985">
    <property type="entry name" value="GLYCEROL-3-PHOSPHATE DEHYDROGENASE"/>
    <property type="match status" value="1"/>
</dbReference>
<evidence type="ECO:0000256" key="5">
    <source>
        <dbReference type="ARBA" id="ARBA00022827"/>
    </source>
</evidence>
<dbReference type="Proteomes" id="UP000188320">
    <property type="component" value="Unassembled WGS sequence"/>
</dbReference>
<evidence type="ECO:0000256" key="6">
    <source>
        <dbReference type="ARBA" id="ARBA00023002"/>
    </source>
</evidence>
<dbReference type="InterPro" id="IPR006076">
    <property type="entry name" value="FAD-dep_OxRdtase"/>
</dbReference>
<dbReference type="OrthoDB" id="264015at2759"/>
<keyword evidence="5" id="KW-0274">FAD</keyword>
<dbReference type="Pfam" id="PF16901">
    <property type="entry name" value="DAO_C"/>
    <property type="match status" value="1"/>
</dbReference>
<feature type="domain" description="FAD dependent oxidoreductase" evidence="8">
    <location>
        <begin position="81"/>
        <end position="449"/>
    </location>
</feature>
<gene>
    <name evidence="10" type="ORF">AX774_g1065</name>
</gene>
<comment type="similarity">
    <text evidence="2 7">Belongs to the FAD-dependent glycerol-3-phosphate dehydrogenase family.</text>
</comment>
<keyword evidence="4 7" id="KW-0285">Flavoprotein</keyword>
<reference evidence="11" key="1">
    <citation type="submission" date="2017-01" db="EMBL/GenBank/DDBJ databases">
        <authorList>
            <person name="Wang Y."/>
            <person name="White M."/>
            <person name="Kvist S."/>
            <person name="Moncalvo J.-M."/>
        </authorList>
    </citation>
    <scope>NUCLEOTIDE SEQUENCE [LARGE SCALE GENOMIC DNA]</scope>
    <source>
        <strain evidence="11">COL-18-3</strain>
    </source>
</reference>
<evidence type="ECO:0000259" key="8">
    <source>
        <dbReference type="Pfam" id="PF01266"/>
    </source>
</evidence>
<dbReference type="SUPFAM" id="SSF51905">
    <property type="entry name" value="FAD/NAD(P)-binding domain"/>
    <property type="match status" value="1"/>
</dbReference>
<sequence length="718" mass="79452">MLRGLAKSKTLRYGVAATAAGYAFYKLKKDENYRATFAQNWLQTMHADSLPGAKNPLRLWEAPSRSELIKKLKNKDDEEFDLLIIGGGATGAGCAVDAASRGLKVAMVERDDFSAGTSSKSTKLIHGGVRYLQAAIMNLDKGQWDMVKEALQARRNFLDIAPHLSREMPILLPVYAWWKLPYYWIGCKMYDLLSGSKRLSSSYFLLRQKTIQEFPTINDKGLVGSIIYHDGMQNDSKMNVSLVMTAAAYGATVANKVEVVDLVKKKNEDGKEVVRGAILMDKETGEVWEVKAKGVINATGPFTDKILQMDQPHKSSIVVPSSGVHLVIPPFFAPKDMGLLEAETSDGRVIFMLPWEGKVLAGTTDKQCEVRENIPPTEEEIRWIVKEVNNVMKSDVNIREEDILSAWSGIRPLVRDPKSKNTKDLVRNHVVFVSDSEMVTIAGGKWTTYREMANETIDEAVKLYKLDSSDKCRTLGLKVVGAESWDSNLPIKLIHSFGLDEDIATNLSHNYGDRAWAVCALGDYSEANPAARIHPRLPYLEAEVEYAANYEFARGVVDVISRRTRMSFVDAKATRDSIPKIIDIMAATLNWSSAKKEAEFNDAVNFMESMGLKCDLQSPEIVALKKKLGATSYKPNKTQQKFNISALDVGALRAEFSNVDHHHGNGQLPVTSIANIVKESGVAFDQTRLDNGLTAVAQGSSDKTVGFSQILEILSGAK</sequence>
<feature type="domain" description="Alpha-glycerophosphate oxidase C-terminal" evidence="9">
    <location>
        <begin position="472"/>
        <end position="596"/>
    </location>
</feature>
<dbReference type="PANTHER" id="PTHR11985:SF15">
    <property type="entry name" value="GLYCEROL-3-PHOSPHATE DEHYDROGENASE, MITOCHONDRIAL"/>
    <property type="match status" value="1"/>
</dbReference>
<evidence type="ECO:0000256" key="1">
    <source>
        <dbReference type="ARBA" id="ARBA00001974"/>
    </source>
</evidence>
<dbReference type="PROSITE" id="PS00978">
    <property type="entry name" value="FAD_G3PDH_2"/>
    <property type="match status" value="1"/>
</dbReference>
<dbReference type="GO" id="GO:0004368">
    <property type="term" value="F:glycerol-3-phosphate dehydrogenase (quinone) activity"/>
    <property type="evidence" value="ECO:0007669"/>
    <property type="project" value="UniProtKB-EC"/>
</dbReference>
<evidence type="ECO:0000256" key="4">
    <source>
        <dbReference type="ARBA" id="ARBA00022630"/>
    </source>
</evidence>
<dbReference type="InterPro" id="IPR031656">
    <property type="entry name" value="DAO_C"/>
</dbReference>
<dbReference type="PROSITE" id="PS00977">
    <property type="entry name" value="FAD_G3PDH_1"/>
    <property type="match status" value="1"/>
</dbReference>
<keyword evidence="6 7" id="KW-0560">Oxidoreductase</keyword>
<dbReference type="Gene3D" id="1.10.8.870">
    <property type="entry name" value="Alpha-glycerophosphate oxidase, cap domain"/>
    <property type="match status" value="1"/>
</dbReference>
<evidence type="ECO:0000313" key="10">
    <source>
        <dbReference type="EMBL" id="OMH85383.1"/>
    </source>
</evidence>
<comment type="caution">
    <text evidence="10">The sequence shown here is derived from an EMBL/GenBank/DDBJ whole genome shotgun (WGS) entry which is preliminary data.</text>
</comment>
<evidence type="ECO:0000256" key="2">
    <source>
        <dbReference type="ARBA" id="ARBA00007330"/>
    </source>
</evidence>
<evidence type="ECO:0000259" key="9">
    <source>
        <dbReference type="Pfam" id="PF16901"/>
    </source>
</evidence>
<dbReference type="Pfam" id="PF01266">
    <property type="entry name" value="DAO"/>
    <property type="match status" value="1"/>
</dbReference>
<organism evidence="10 11">
    <name type="scientific">Zancudomyces culisetae</name>
    <name type="common">Gut fungus</name>
    <name type="synonym">Smittium culisetae</name>
    <dbReference type="NCBI Taxonomy" id="1213189"/>
    <lineage>
        <taxon>Eukaryota</taxon>
        <taxon>Fungi</taxon>
        <taxon>Fungi incertae sedis</taxon>
        <taxon>Zoopagomycota</taxon>
        <taxon>Kickxellomycotina</taxon>
        <taxon>Harpellomycetes</taxon>
        <taxon>Harpellales</taxon>
        <taxon>Legeriomycetaceae</taxon>
        <taxon>Zancudomyces</taxon>
    </lineage>
</organism>
<proteinExistence type="inferred from homology"/>
<protein>
    <recommendedName>
        <fullName evidence="3 7">Glycerol-3-phosphate dehydrogenase</fullName>
        <ecNumber evidence="3 7">1.1.5.3</ecNumber>
    </recommendedName>
</protein>
<dbReference type="PRINTS" id="PR01001">
    <property type="entry name" value="FADG3PDH"/>
</dbReference>
<comment type="cofactor">
    <cofactor evidence="1 7">
        <name>FAD</name>
        <dbReference type="ChEBI" id="CHEBI:57692"/>
    </cofactor>
</comment>
<dbReference type="SUPFAM" id="SSF54373">
    <property type="entry name" value="FAD-linked reductases, C-terminal domain"/>
    <property type="match status" value="1"/>
</dbReference>
<dbReference type="GO" id="GO:0006072">
    <property type="term" value="P:glycerol-3-phosphate metabolic process"/>
    <property type="evidence" value="ECO:0007669"/>
    <property type="project" value="UniProtKB-UniRule"/>
</dbReference>
<dbReference type="EMBL" id="LSSK01000089">
    <property type="protein sequence ID" value="OMH85383.1"/>
    <property type="molecule type" value="Genomic_DNA"/>
</dbReference>
<evidence type="ECO:0000313" key="11">
    <source>
        <dbReference type="Proteomes" id="UP000188320"/>
    </source>
</evidence>